<dbReference type="GO" id="GO:0000922">
    <property type="term" value="C:spindle pole"/>
    <property type="evidence" value="ECO:0007669"/>
    <property type="project" value="InterPro"/>
</dbReference>
<evidence type="ECO:0000256" key="5">
    <source>
        <dbReference type="ARBA" id="ARBA00023212"/>
    </source>
</evidence>
<dbReference type="PANTHER" id="PTHR19302:SF27">
    <property type="entry name" value="GAMMA-TUBULIN COMPLEX COMPONENT 4"/>
    <property type="match status" value="1"/>
</dbReference>
<organism evidence="10 11">
    <name type="scientific">Symbiodinium microadriaticum</name>
    <name type="common">Dinoflagellate</name>
    <name type="synonym">Zooxanthella microadriatica</name>
    <dbReference type="NCBI Taxonomy" id="2951"/>
    <lineage>
        <taxon>Eukaryota</taxon>
        <taxon>Sar</taxon>
        <taxon>Alveolata</taxon>
        <taxon>Dinophyceae</taxon>
        <taxon>Suessiales</taxon>
        <taxon>Symbiodiniaceae</taxon>
        <taxon>Symbiodinium</taxon>
    </lineage>
</organism>
<accession>A0A1Q9CMH1</accession>
<dbReference type="InterPro" id="IPR041470">
    <property type="entry name" value="GCP_N"/>
</dbReference>
<gene>
    <name evidence="10" type="primary">85P</name>
    <name evidence="10" type="ORF">AK812_SmicGene35040</name>
</gene>
<evidence type="ECO:0000256" key="7">
    <source>
        <dbReference type="SAM" id="Phobius"/>
    </source>
</evidence>
<feature type="domain" description="Gamma tubulin complex component protein N-terminal" evidence="9">
    <location>
        <begin position="867"/>
        <end position="1156"/>
    </location>
</feature>
<feature type="transmembrane region" description="Helical" evidence="7">
    <location>
        <begin position="827"/>
        <end position="848"/>
    </location>
</feature>
<dbReference type="InterPro" id="IPR007259">
    <property type="entry name" value="GCP"/>
</dbReference>
<dbReference type="Pfam" id="PF04130">
    <property type="entry name" value="GCP_C_terminal"/>
    <property type="match status" value="1"/>
</dbReference>
<evidence type="ECO:0000259" key="9">
    <source>
        <dbReference type="Pfam" id="PF17681"/>
    </source>
</evidence>
<feature type="transmembrane region" description="Helical" evidence="7">
    <location>
        <begin position="2007"/>
        <end position="2030"/>
    </location>
</feature>
<dbReference type="GO" id="GO:0000930">
    <property type="term" value="C:gamma-tubulin complex"/>
    <property type="evidence" value="ECO:0007669"/>
    <property type="project" value="TreeGrafter"/>
</dbReference>
<dbReference type="GO" id="GO:0031122">
    <property type="term" value="P:cytoplasmic microtubule organization"/>
    <property type="evidence" value="ECO:0007669"/>
    <property type="project" value="TreeGrafter"/>
</dbReference>
<sequence length="2125" mass="237705">MSDLHSETTAEDADFEEYHVASEAGEMRCPICLEVRNGSAGDFDHNRRWIVLQCCEDAVCRQCLRQHLLTNGHTCPLNPGHNLRDVDVIAGCSAPNDWVKLEQRRKFREADGKGFCCTSESCAGILPSPPPGVWQNEPFPAACPGCHLAHCGRCGSPWPASLMQRHVCEDLRHSAEQREVQARVAAEQVAAPLIDAITASITAQTPFNWVAATVGMLGPEAARARLDGVGLNQQQTELLLRGLPNLEDPAVVCPELRLLNMLQDSGRVQGGSGVKSKTERSLHSDELRYHFHAFFEFQRRVDWTSLRSVEFHSIRSRVRVGFVGRQKQVEAVQRFEQAEWFLQKQTAVASQLSALRRPFKHEILDLVRPWAGQYGEDRMRYQFLVIRGGSCSGKSTLAKALGEIFGFGQVFTQTVQDAPAPDLAKYDAQKHGFLLFDNVNSHTFVLDSRALFQANSDVHTLGVSRTFMYSYSVWLWKVPIVVTVDDSAERDSTEPWIAENAMEVLLPQKLNDGALTNAAWHRAIQFEYERVLLGRRRNTATMRELENLNSQRREGQVPIKNCPRCRHPTDRVDGCNIMTCTICRAEWCFICAQERHRNSGCTHYHCGQAEAPGRKTAADPAQGEGTPTGRTRCQEYSTPSPGFASERGTAIADMRQICLFVLLVGVSSDSQAESAGSAIKRVGLARGLARAGDWTALGPRQESSASPLRLWSDEGGLRLLYQTVECWLDAEALRSPSLSAIKEARILASFLSGRVCKVRGPFLGKELAFAMEGETKDMEASAARARDASLAKPEQMQIYTSVLHLPPCRSKQSLPNYQNLTPCVKSFFFAHTYLVYVYTFYMFVFAFYKGYALQYPKGRAAWELAMIQEVLYGLAGYAGGLIRETETGFVIGSEDRLTLSERQLLERALEAGFLCKKLTDFAASTRSRHFRGLAAASAEIDEKGSTASKPGHYMYGLVLSIERALDDYRGKVLDLEAQLKLEPSLPLAYIAQSVDGDCRVLRMLHRIVTQVAARPFRGGALLDVIWKAASHHMGTGDLHRCLWSAVCSVGNVLANQLVAWMVYGRLSDPDGEFFVRRVGGRQTYQPGAALYGEVEDLSQPMTAVAAQREWQSLFELRPESIPKNIVTMETAKKVLFAGKAVRVLLRGNRWLRRTEDSWESSLQGNLDPTTLQNEVDFLRGCFMSKSPAVVVEQFQGGKIKGMSEKNISKCLKIHKRITSADYRVQELIGLLDDIFGSRHSLSAVQNLDILVVRTHVAGQETVSRDLLLWATEHFKMDVDRGTVPPHAAKAPFGLSISRALLLKKRIVNFLHKKSVDRIRHGVAVQLRNFIVDEAEICQHLTAMKGFFLLGYGAFYQTFLDSARKRPDLSMAGCPGSVPPTPAASSRRLPLERRAASKFQLSFVPRRVELPNFTDAGRRVRLVGHAHMEGGCATLGSEGAGGTPALPPAMMWLATKVCLSTSFQHSFSFQLTSPPPPGASPLLATALPEYGGRFALCFQPRWTPAELEKSRHAEAELDGQTLPGHPSLWTSLGESRLPSWYRVLPHRASSSPVSEVSLSLYLRPPAECRGRHAPLQRLGSTTLRIAEVRQMIHLVRLWHNPNEKRLQVFFGADAVAPALELDFDMSASLALEMGHAYAGLALLPLDFQHDVESRDKKWVQPETGYSSRDRPVLFASWNHSQTSPSAELTSRMLEELAAASSPWFVNLHLTYEAVWPLPLVFTQRCLERYNHFFRILLAFRHAHLELQRCELPRGNVLAWALKSQLSFFVSQVLQFFQQDVIEASFRTLLRSIRESTVFDEVIAAHEKFLSALTLHFFLQAPDLHHELMSALRIVTLFSQTALLQSYRSPQATTGLKDVDLRRLQADFMATVRSVIRMMATLNREGVGMHAHLVQLLLRLDYNNYFSGTEMPHVQQTSKSWLDEDLRGFQDPLWVLVYSFEVEASLAEFVLIMTLPCLQHLRFYFGYWGLELGMVYDISFFLLLSSITITVLTYFLFFQAYIMPLEMSILTIAIAGVIVESVCGIINVLQTLKLAPLTFFHTLLLLAAIISVIMVTSGFLVKELLPNEITFDHYWMPADGQALRETSRDILIHTWKRGIINPTLRGGSASQLILARGANLRAFHAAE</sequence>
<dbReference type="Gene3D" id="1.20.120.1900">
    <property type="entry name" value="Gamma-tubulin complex, C-terminal domain"/>
    <property type="match status" value="1"/>
</dbReference>
<proteinExistence type="inferred from homology"/>
<feature type="transmembrane region" description="Helical" evidence="7">
    <location>
        <begin position="2036"/>
        <end position="2059"/>
    </location>
</feature>
<evidence type="ECO:0000313" key="11">
    <source>
        <dbReference type="Proteomes" id="UP000186817"/>
    </source>
</evidence>
<keyword evidence="5" id="KW-0206">Cytoskeleton</keyword>
<dbReference type="Pfam" id="PF17681">
    <property type="entry name" value="GCP_N_terminal"/>
    <property type="match status" value="1"/>
</dbReference>
<keyword evidence="3" id="KW-0963">Cytoplasm</keyword>
<dbReference type="Proteomes" id="UP000186817">
    <property type="component" value="Unassembled WGS sequence"/>
</dbReference>
<dbReference type="GO" id="GO:0043015">
    <property type="term" value="F:gamma-tubulin binding"/>
    <property type="evidence" value="ECO:0007669"/>
    <property type="project" value="InterPro"/>
</dbReference>
<dbReference type="InterPro" id="IPR042241">
    <property type="entry name" value="GCP_C_sf"/>
</dbReference>
<feature type="domain" description="Gamma tubulin complex component C-terminal" evidence="8">
    <location>
        <begin position="1691"/>
        <end position="1904"/>
    </location>
</feature>
<evidence type="ECO:0000256" key="6">
    <source>
        <dbReference type="SAM" id="MobiDB-lite"/>
    </source>
</evidence>
<dbReference type="Gene3D" id="3.30.40.10">
    <property type="entry name" value="Zinc/RING finger domain, C3HC4 (zinc finger)"/>
    <property type="match status" value="1"/>
</dbReference>
<evidence type="ECO:0000256" key="2">
    <source>
        <dbReference type="ARBA" id="ARBA00010337"/>
    </source>
</evidence>
<dbReference type="InterPro" id="IPR040457">
    <property type="entry name" value="GCP_C"/>
</dbReference>
<dbReference type="Gene3D" id="1.20.120.1750">
    <property type="match status" value="1"/>
</dbReference>
<dbReference type="CDD" id="cd20336">
    <property type="entry name" value="Rcat_RBR"/>
    <property type="match status" value="1"/>
</dbReference>
<evidence type="ECO:0000259" key="8">
    <source>
        <dbReference type="Pfam" id="PF04130"/>
    </source>
</evidence>
<dbReference type="OrthoDB" id="444175at2759"/>
<dbReference type="GO" id="GO:0051321">
    <property type="term" value="P:meiotic cell cycle"/>
    <property type="evidence" value="ECO:0007669"/>
    <property type="project" value="TreeGrafter"/>
</dbReference>
<dbReference type="GO" id="GO:0051225">
    <property type="term" value="P:spindle assembly"/>
    <property type="evidence" value="ECO:0007669"/>
    <property type="project" value="TreeGrafter"/>
</dbReference>
<dbReference type="GO" id="GO:0005874">
    <property type="term" value="C:microtubule"/>
    <property type="evidence" value="ECO:0007669"/>
    <property type="project" value="UniProtKB-KW"/>
</dbReference>
<feature type="transmembrane region" description="Helical" evidence="7">
    <location>
        <begin position="1973"/>
        <end position="1995"/>
    </location>
</feature>
<keyword evidence="7" id="KW-1133">Transmembrane helix</keyword>
<feature type="compositionally biased region" description="Polar residues" evidence="6">
    <location>
        <begin position="628"/>
        <end position="640"/>
    </location>
</feature>
<comment type="caution">
    <text evidence="10">The sequence shown here is derived from an EMBL/GenBank/DDBJ whole genome shotgun (WGS) entry which is preliminary data.</text>
</comment>
<evidence type="ECO:0000256" key="3">
    <source>
        <dbReference type="ARBA" id="ARBA00022490"/>
    </source>
</evidence>
<dbReference type="EMBL" id="LSRX01001066">
    <property type="protein sequence ID" value="OLP84120.1"/>
    <property type="molecule type" value="Genomic_DNA"/>
</dbReference>
<evidence type="ECO:0000313" key="10">
    <source>
        <dbReference type="EMBL" id="OLP84120.1"/>
    </source>
</evidence>
<comment type="similarity">
    <text evidence="2">Belongs to the TUBGCP family.</text>
</comment>
<dbReference type="GO" id="GO:0051011">
    <property type="term" value="F:microtubule minus-end binding"/>
    <property type="evidence" value="ECO:0007669"/>
    <property type="project" value="TreeGrafter"/>
</dbReference>
<dbReference type="GO" id="GO:0000278">
    <property type="term" value="P:mitotic cell cycle"/>
    <property type="evidence" value="ECO:0007669"/>
    <property type="project" value="TreeGrafter"/>
</dbReference>
<dbReference type="PANTHER" id="PTHR19302">
    <property type="entry name" value="GAMMA TUBULIN COMPLEX PROTEIN"/>
    <property type="match status" value="1"/>
</dbReference>
<evidence type="ECO:0000256" key="4">
    <source>
        <dbReference type="ARBA" id="ARBA00022701"/>
    </source>
</evidence>
<dbReference type="SUPFAM" id="SSF57850">
    <property type="entry name" value="RING/U-box"/>
    <property type="match status" value="2"/>
</dbReference>
<evidence type="ECO:0000256" key="1">
    <source>
        <dbReference type="ARBA" id="ARBA00004267"/>
    </source>
</evidence>
<keyword evidence="7" id="KW-0472">Membrane</keyword>
<keyword evidence="11" id="KW-1185">Reference proteome</keyword>
<comment type="subcellular location">
    <subcellularLocation>
        <location evidence="1">Cytoplasm</location>
        <location evidence="1">Cytoskeleton</location>
        <location evidence="1">Microtubule organizing center</location>
    </subcellularLocation>
</comment>
<keyword evidence="7" id="KW-0812">Transmembrane</keyword>
<protein>
    <submittedName>
        <fullName evidence="10">Gamma-tubulin complex component 4-like</fullName>
    </submittedName>
</protein>
<dbReference type="InterPro" id="IPR013083">
    <property type="entry name" value="Znf_RING/FYVE/PHD"/>
</dbReference>
<reference evidence="10 11" key="1">
    <citation type="submission" date="2016-02" db="EMBL/GenBank/DDBJ databases">
        <title>Genome analysis of coral dinoflagellate symbionts highlights evolutionary adaptations to a symbiotic lifestyle.</title>
        <authorList>
            <person name="Aranda M."/>
            <person name="Li Y."/>
            <person name="Liew Y.J."/>
            <person name="Baumgarten S."/>
            <person name="Simakov O."/>
            <person name="Wilson M."/>
            <person name="Piel J."/>
            <person name="Ashoor H."/>
            <person name="Bougouffa S."/>
            <person name="Bajic V.B."/>
            <person name="Ryu T."/>
            <person name="Ravasi T."/>
            <person name="Bayer T."/>
            <person name="Micklem G."/>
            <person name="Kim H."/>
            <person name="Bhak J."/>
            <person name="Lajeunesse T.C."/>
            <person name="Voolstra C.R."/>
        </authorList>
    </citation>
    <scope>NUCLEOTIDE SEQUENCE [LARGE SCALE GENOMIC DNA]</scope>
    <source>
        <strain evidence="10 11">CCMP2467</strain>
    </source>
</reference>
<feature type="region of interest" description="Disordered" evidence="6">
    <location>
        <begin position="612"/>
        <end position="644"/>
    </location>
</feature>
<dbReference type="GO" id="GO:0007020">
    <property type="term" value="P:microtubule nucleation"/>
    <property type="evidence" value="ECO:0007669"/>
    <property type="project" value="InterPro"/>
</dbReference>
<name>A0A1Q9CMH1_SYMMI</name>
<keyword evidence="4" id="KW-0493">Microtubule</keyword>